<dbReference type="InterPro" id="IPR037231">
    <property type="entry name" value="NAP-like_sf"/>
</dbReference>
<sequence>MDPSYRMVNMQQTNTVSKSNRIIAKPVRIKTFFNFFSPPVLPDDPTIELKPEYVASVTSDYEIGLYFREEIIPNAYMFFTGQMIEKDDNFVDVQILPERPVNTSKQ</sequence>
<evidence type="ECO:0000313" key="2">
    <source>
        <dbReference type="EMBL" id="BET02904.1"/>
    </source>
</evidence>
<dbReference type="InterPro" id="IPR002164">
    <property type="entry name" value="NAP_family"/>
</dbReference>
<dbReference type="Proteomes" id="UP001307889">
    <property type="component" value="Chromosome 15"/>
</dbReference>
<dbReference type="SUPFAM" id="SSF143113">
    <property type="entry name" value="NAP-like"/>
    <property type="match status" value="1"/>
</dbReference>
<name>A0ABN7BF15_9HEMI</name>
<proteinExistence type="inferred from homology"/>
<evidence type="ECO:0000313" key="3">
    <source>
        <dbReference type="Proteomes" id="UP001307889"/>
    </source>
</evidence>
<dbReference type="Pfam" id="PF00956">
    <property type="entry name" value="NAP"/>
    <property type="match status" value="1"/>
</dbReference>
<dbReference type="EMBL" id="AP028923">
    <property type="protein sequence ID" value="BET02904.1"/>
    <property type="molecule type" value="Genomic_DNA"/>
</dbReference>
<gene>
    <name evidence="2" type="ORF">NTJ_15718</name>
</gene>
<protein>
    <submittedName>
        <fullName evidence="2">Nucleosome assembly protein</fullName>
    </submittedName>
</protein>
<evidence type="ECO:0000256" key="1">
    <source>
        <dbReference type="ARBA" id="ARBA00009947"/>
    </source>
</evidence>
<keyword evidence="3" id="KW-1185">Reference proteome</keyword>
<organism evidence="2 3">
    <name type="scientific">Nesidiocoris tenuis</name>
    <dbReference type="NCBI Taxonomy" id="355587"/>
    <lineage>
        <taxon>Eukaryota</taxon>
        <taxon>Metazoa</taxon>
        <taxon>Ecdysozoa</taxon>
        <taxon>Arthropoda</taxon>
        <taxon>Hexapoda</taxon>
        <taxon>Insecta</taxon>
        <taxon>Pterygota</taxon>
        <taxon>Neoptera</taxon>
        <taxon>Paraneoptera</taxon>
        <taxon>Hemiptera</taxon>
        <taxon>Heteroptera</taxon>
        <taxon>Panheteroptera</taxon>
        <taxon>Cimicomorpha</taxon>
        <taxon>Miridae</taxon>
        <taxon>Dicyphina</taxon>
        <taxon>Nesidiocoris</taxon>
    </lineage>
</organism>
<accession>A0ABN7BF15</accession>
<reference evidence="2 3" key="1">
    <citation type="submission" date="2023-09" db="EMBL/GenBank/DDBJ databases">
        <title>Nesidiocoris tenuis whole genome shotgun sequence.</title>
        <authorList>
            <person name="Shibata T."/>
            <person name="Shimoda M."/>
            <person name="Kobayashi T."/>
            <person name="Uehara T."/>
        </authorList>
    </citation>
    <scope>NUCLEOTIDE SEQUENCE [LARGE SCALE GENOMIC DNA]</scope>
    <source>
        <strain evidence="2 3">Japan</strain>
    </source>
</reference>
<dbReference type="Gene3D" id="3.30.1120.90">
    <property type="entry name" value="Nucleosome assembly protein"/>
    <property type="match status" value="1"/>
</dbReference>
<comment type="similarity">
    <text evidence="1">Belongs to the nucleosome assembly protein (NAP) family.</text>
</comment>